<name>A0A829Q4E4_9MYCO</name>
<protein>
    <submittedName>
        <fullName evidence="1">Uncharacterized protein</fullName>
    </submittedName>
</protein>
<evidence type="ECO:0000313" key="1">
    <source>
        <dbReference type="EMBL" id="EUA47471.1"/>
    </source>
</evidence>
<organism evidence="1 2">
    <name type="scientific">Mycobacteroides abscessus 21</name>
    <dbReference type="NCBI Taxonomy" id="1299324"/>
    <lineage>
        <taxon>Bacteria</taxon>
        <taxon>Bacillati</taxon>
        <taxon>Actinomycetota</taxon>
        <taxon>Actinomycetes</taxon>
        <taxon>Mycobacteriales</taxon>
        <taxon>Mycobacteriaceae</taxon>
        <taxon>Mycobacteroides</taxon>
        <taxon>Mycobacteroides abscessus</taxon>
    </lineage>
</organism>
<dbReference type="Proteomes" id="UP000020103">
    <property type="component" value="Unassembled WGS sequence"/>
</dbReference>
<evidence type="ECO:0000313" key="2">
    <source>
        <dbReference type="Proteomes" id="UP000020103"/>
    </source>
</evidence>
<sequence>MGEDRRELPFLDALNVKAPKLDEDRRSVATVRNGVVDEERYAGLAVPEQQIDVEKLLRLIEYGLTSSGPGPKVFSLEYADRFGRLVRRHKLGDLIILTDDASQGFVAELHLNTSVIQRLDI</sequence>
<accession>A0A829Q4E4</accession>
<dbReference type="AlphaFoldDB" id="A0A829Q4E4"/>
<proteinExistence type="predicted"/>
<comment type="caution">
    <text evidence="1">The sequence shown here is derived from an EMBL/GenBank/DDBJ whole genome shotgun (WGS) entry which is preliminary data.</text>
</comment>
<gene>
    <name evidence="1" type="ORF">I543_2139</name>
</gene>
<reference evidence="1 2" key="1">
    <citation type="submission" date="2013-12" db="EMBL/GenBank/DDBJ databases">
        <authorList>
            <person name="Madinger N."/>
            <person name="Lenaerts A."/>
            <person name="Ordway D."/>
            <person name="DeGroote M.A."/>
            <person name="Parker T."/>
            <person name="Sizemore C."/>
            <person name="Tallon L.J."/>
            <person name="Sadzewicz L.K."/>
            <person name="Sengamalay N."/>
            <person name="Fraser C.M."/>
            <person name="Hine E."/>
            <person name="Shefchek K.A."/>
            <person name="Das S.P."/>
            <person name="Tettelin H."/>
        </authorList>
    </citation>
    <scope>NUCLEOTIDE SEQUENCE [LARGE SCALE GENOMIC DNA]</scope>
    <source>
        <strain evidence="1 2">21</strain>
    </source>
</reference>
<dbReference type="EMBL" id="JAOF01000001">
    <property type="protein sequence ID" value="EUA47471.1"/>
    <property type="molecule type" value="Genomic_DNA"/>
</dbReference>